<keyword evidence="1" id="KW-0418">Kinase</keyword>
<keyword evidence="1" id="KW-0808">Transferase</keyword>
<keyword evidence="4" id="KW-1185">Reference proteome</keyword>
<dbReference type="InterPro" id="IPR003594">
    <property type="entry name" value="HATPase_dom"/>
</dbReference>
<keyword evidence="3" id="KW-0067">ATP-binding</keyword>
<feature type="domain" description="Histidine kinase/HSP90-like ATPase" evidence="2">
    <location>
        <begin position="26"/>
        <end position="125"/>
    </location>
</feature>
<dbReference type="GO" id="GO:0005524">
    <property type="term" value="F:ATP binding"/>
    <property type="evidence" value="ECO:0007669"/>
    <property type="project" value="UniProtKB-KW"/>
</dbReference>
<dbReference type="Gene3D" id="3.30.565.10">
    <property type="entry name" value="Histidine kinase-like ATPase, C-terminal domain"/>
    <property type="match status" value="1"/>
</dbReference>
<keyword evidence="1" id="KW-0723">Serine/threonine-protein kinase</keyword>
<dbReference type="SUPFAM" id="SSF55874">
    <property type="entry name" value="ATPase domain of HSP90 chaperone/DNA topoisomerase II/histidine kinase"/>
    <property type="match status" value="1"/>
</dbReference>
<organism evidence="3 4">
    <name type="scientific">Streptomyces luteoverticillatus</name>
    <name type="common">Streptoverticillium luteoverticillatus</name>
    <dbReference type="NCBI Taxonomy" id="66425"/>
    <lineage>
        <taxon>Bacteria</taxon>
        <taxon>Bacillati</taxon>
        <taxon>Actinomycetota</taxon>
        <taxon>Actinomycetes</taxon>
        <taxon>Kitasatosporales</taxon>
        <taxon>Streptomycetaceae</taxon>
        <taxon>Streptomyces</taxon>
    </lineage>
</organism>
<dbReference type="AlphaFoldDB" id="A0A3Q9FZP8"/>
<dbReference type="PANTHER" id="PTHR35526:SF3">
    <property type="entry name" value="ANTI-SIGMA-F FACTOR RSBW"/>
    <property type="match status" value="1"/>
</dbReference>
<dbReference type="RefSeq" id="WP_126914773.1">
    <property type="nucleotide sequence ID" value="NZ_CP034587.1"/>
</dbReference>
<evidence type="ECO:0000256" key="1">
    <source>
        <dbReference type="ARBA" id="ARBA00022527"/>
    </source>
</evidence>
<accession>A0A3Q9FZP8</accession>
<dbReference type="OrthoDB" id="4325088at2"/>
<dbReference type="InterPro" id="IPR050267">
    <property type="entry name" value="Anti-sigma-factor_SerPK"/>
</dbReference>
<sequence>MSATVLNDPRTAPYYNPHTFYELAAPATATTARLARQFVRGTLQATNHPALIEDACVCVSDAVANVVQHARVAALSVEVTVRPYRVVIAVRDDDPVRRPYGRLAAKPGDERGRGLVLMNKLSHAFGVNLVWDGLHVIGKRVWFELRER</sequence>
<gene>
    <name evidence="3" type="ORF">EKH77_14375</name>
</gene>
<evidence type="ECO:0000313" key="3">
    <source>
        <dbReference type="EMBL" id="AZQ72244.1"/>
    </source>
</evidence>
<dbReference type="Pfam" id="PF13581">
    <property type="entry name" value="HATPase_c_2"/>
    <property type="match status" value="1"/>
</dbReference>
<dbReference type="CDD" id="cd16936">
    <property type="entry name" value="HATPase_RsbW-like"/>
    <property type="match status" value="1"/>
</dbReference>
<evidence type="ECO:0000313" key="4">
    <source>
        <dbReference type="Proteomes" id="UP000267900"/>
    </source>
</evidence>
<dbReference type="GO" id="GO:0004674">
    <property type="term" value="F:protein serine/threonine kinase activity"/>
    <property type="evidence" value="ECO:0007669"/>
    <property type="project" value="UniProtKB-KW"/>
</dbReference>
<keyword evidence="3" id="KW-0547">Nucleotide-binding</keyword>
<dbReference type="InterPro" id="IPR036890">
    <property type="entry name" value="HATPase_C_sf"/>
</dbReference>
<name>A0A3Q9FZP8_STRLT</name>
<reference evidence="3 4" key="1">
    <citation type="submission" date="2018-12" db="EMBL/GenBank/DDBJ databases">
        <title>The whole draft genome of Streptomyce luteoverticillatus CGMCC 15060.</title>
        <authorList>
            <person name="Feng Z."/>
            <person name="Chen G."/>
            <person name="Zhang J."/>
            <person name="Zhu H."/>
            <person name="Yu X."/>
            <person name="Zhang W."/>
            <person name="Zhang X."/>
        </authorList>
    </citation>
    <scope>NUCLEOTIDE SEQUENCE [LARGE SCALE GENOMIC DNA]</scope>
    <source>
        <strain evidence="3 4">CGMCC 15060</strain>
    </source>
</reference>
<dbReference type="PANTHER" id="PTHR35526">
    <property type="entry name" value="ANTI-SIGMA-F FACTOR RSBW-RELATED"/>
    <property type="match status" value="1"/>
</dbReference>
<dbReference type="EMBL" id="CP034587">
    <property type="protein sequence ID" value="AZQ72244.1"/>
    <property type="molecule type" value="Genomic_DNA"/>
</dbReference>
<dbReference type="Proteomes" id="UP000267900">
    <property type="component" value="Chromosome"/>
</dbReference>
<proteinExistence type="predicted"/>
<evidence type="ECO:0000259" key="2">
    <source>
        <dbReference type="Pfam" id="PF13581"/>
    </source>
</evidence>
<protein>
    <submittedName>
        <fullName evidence="3">ATP-binding protein</fullName>
    </submittedName>
</protein>